<dbReference type="EMBL" id="CP136422">
    <property type="protein sequence ID" value="WPX75019.1"/>
    <property type="molecule type" value="Genomic_DNA"/>
</dbReference>
<feature type="domain" description="Smf/DprA SLOG" evidence="2">
    <location>
        <begin position="30"/>
        <end position="240"/>
    </location>
</feature>
<dbReference type="InterPro" id="IPR003488">
    <property type="entry name" value="DprA"/>
</dbReference>
<dbReference type="PANTHER" id="PTHR43022:SF1">
    <property type="entry name" value="PROTEIN SMF"/>
    <property type="match status" value="1"/>
</dbReference>
<evidence type="ECO:0000313" key="3">
    <source>
        <dbReference type="EMBL" id="WPX75019.1"/>
    </source>
</evidence>
<dbReference type="SUPFAM" id="SSF102405">
    <property type="entry name" value="MCP/YpsA-like"/>
    <property type="match status" value="1"/>
</dbReference>
<dbReference type="Pfam" id="PF02481">
    <property type="entry name" value="DNA_processg_A"/>
    <property type="match status" value="1"/>
</dbReference>
<name>A0ABZ0UFJ0_9FIRM</name>
<keyword evidence="4" id="KW-1185">Reference proteome</keyword>
<evidence type="ECO:0000256" key="1">
    <source>
        <dbReference type="ARBA" id="ARBA00006525"/>
    </source>
</evidence>
<dbReference type="InterPro" id="IPR057666">
    <property type="entry name" value="DrpA_SLOG"/>
</dbReference>
<dbReference type="Proteomes" id="UP001325248">
    <property type="component" value="Chromosome"/>
</dbReference>
<evidence type="ECO:0000259" key="2">
    <source>
        <dbReference type="Pfam" id="PF02481"/>
    </source>
</evidence>
<sequence>MYQNFSEKDRQKVEAAEILSSQSRKLGIEYCTTADDKYPVNLKKIKSPPPVLYYKGNIEVLNRRKSIAVIGTRDISAAGTELAREAGKIIGNRGFNLVNGLALGCDREAFVGCLDAGGCCVAVLPCGLDEVVPKTNKKLAERILQSGGCLVSEYPISSQPKKYTYVERDRIQSGISNAVIMVEADLKSGTMHTIDFARSQSKRLACYYHELLRHRTGNEFLLKNDLAEKISDREQLSSFLEEVNCEKEFTQLTLW</sequence>
<reference evidence="3" key="1">
    <citation type="submission" date="2023-10" db="EMBL/GenBank/DDBJ databases">
        <title>Genome sequence of Blautia coccoides DSM 935.</title>
        <authorList>
            <person name="Boeer T."/>
            <person name="Bengelsdorf F.R."/>
            <person name="Daniel R."/>
            <person name="Poehlein A."/>
        </authorList>
    </citation>
    <scope>NUCLEOTIDE SEQUENCE [LARGE SCALE GENOMIC DNA]</scope>
    <source>
        <strain evidence="3">DSM 935</strain>
    </source>
</reference>
<comment type="similarity">
    <text evidence="1">Belongs to the DprA/Smf family.</text>
</comment>
<organism evidence="3 4">
    <name type="scientific">Blautia producta</name>
    <dbReference type="NCBI Taxonomy" id="33035"/>
    <lineage>
        <taxon>Bacteria</taxon>
        <taxon>Bacillati</taxon>
        <taxon>Bacillota</taxon>
        <taxon>Clostridia</taxon>
        <taxon>Lachnospirales</taxon>
        <taxon>Lachnospiraceae</taxon>
        <taxon>Blautia</taxon>
    </lineage>
</organism>
<protein>
    <submittedName>
        <fullName evidence="3">DNA processing protein DprA</fullName>
    </submittedName>
</protein>
<evidence type="ECO:0000313" key="4">
    <source>
        <dbReference type="Proteomes" id="UP001325248"/>
    </source>
</evidence>
<dbReference type="Gene3D" id="3.40.50.450">
    <property type="match status" value="1"/>
</dbReference>
<dbReference type="PANTHER" id="PTHR43022">
    <property type="entry name" value="PROTEIN SMF"/>
    <property type="match status" value="1"/>
</dbReference>
<gene>
    <name evidence="3" type="primary">dprA</name>
    <name evidence="3" type="ORF">BLCOC_33760</name>
</gene>
<proteinExistence type="inferred from homology"/>
<accession>A0ABZ0UFJ0</accession>